<name>A0ABV6KRZ1_9BACI</name>
<dbReference type="InterPro" id="IPR043129">
    <property type="entry name" value="ATPase_NBD"/>
</dbReference>
<proteinExistence type="inferred from homology"/>
<sequence length="328" mass="35529">METYTVGIDIGGTKTLICVANPTHEIILKKRISTTPCDVPETFFNRLFTELKLLLAEKQLSLNHVGGIGIGLPGVVDHETGYLTNAPALPWRDTDVEKLVKHHFKGKVLLNNDVNLAALGEQWIGAAKGVSNFLMITVGTGIGGALILNGELFQGVHKAAGEISHFVITDDETSSEHIYTEEFGSFETVTSGTGIGNRAREYFRKQRKHSLILSLVNHEIEKIGAKEVIEAAIKGDRVALDILEKPLNHMAIGVANIISLLDLEKVVIGGGVPQGGDFYIVEIAKRVRKYTPNQAKIIPASLGNEAGAIGGIAFILGKCRKQVYEMTI</sequence>
<dbReference type="EMBL" id="JBHLUU010000032">
    <property type="protein sequence ID" value="MFC0475772.1"/>
    <property type="molecule type" value="Genomic_DNA"/>
</dbReference>
<dbReference type="InterPro" id="IPR000600">
    <property type="entry name" value="ROK"/>
</dbReference>
<dbReference type="PANTHER" id="PTHR18964">
    <property type="entry name" value="ROK (REPRESSOR, ORF, KINASE) FAMILY"/>
    <property type="match status" value="1"/>
</dbReference>
<evidence type="ECO:0000256" key="1">
    <source>
        <dbReference type="ARBA" id="ARBA00006479"/>
    </source>
</evidence>
<keyword evidence="3" id="KW-1185">Reference proteome</keyword>
<dbReference type="Pfam" id="PF00480">
    <property type="entry name" value="ROK"/>
    <property type="match status" value="1"/>
</dbReference>
<comment type="similarity">
    <text evidence="1">Belongs to the ROK (NagC/XylR) family.</text>
</comment>
<comment type="caution">
    <text evidence="2">The sequence shown here is derived from an EMBL/GenBank/DDBJ whole genome shotgun (WGS) entry which is preliminary data.</text>
</comment>
<dbReference type="RefSeq" id="WP_377058141.1">
    <property type="nucleotide sequence ID" value="NZ_JBHLUU010000032.1"/>
</dbReference>
<dbReference type="Gene3D" id="3.30.420.40">
    <property type="match status" value="2"/>
</dbReference>
<dbReference type="PANTHER" id="PTHR18964:SF149">
    <property type="entry name" value="BIFUNCTIONAL UDP-N-ACETYLGLUCOSAMINE 2-EPIMERASE_N-ACETYLMANNOSAMINE KINASE"/>
    <property type="match status" value="1"/>
</dbReference>
<dbReference type="Proteomes" id="UP001589738">
    <property type="component" value="Unassembled WGS sequence"/>
</dbReference>
<reference evidence="2 3" key="1">
    <citation type="submission" date="2024-09" db="EMBL/GenBank/DDBJ databases">
        <authorList>
            <person name="Sun Q."/>
            <person name="Mori K."/>
        </authorList>
    </citation>
    <scope>NUCLEOTIDE SEQUENCE [LARGE SCALE GENOMIC DNA]</scope>
    <source>
        <strain evidence="2 3">CGMCC 1.9126</strain>
    </source>
</reference>
<evidence type="ECO:0000313" key="3">
    <source>
        <dbReference type="Proteomes" id="UP001589738"/>
    </source>
</evidence>
<gene>
    <name evidence="2" type="ORF">ACFFHF_11010</name>
</gene>
<accession>A0ABV6KRZ1</accession>
<evidence type="ECO:0000313" key="2">
    <source>
        <dbReference type="EMBL" id="MFC0475772.1"/>
    </source>
</evidence>
<protein>
    <submittedName>
        <fullName evidence="2">ROK family protein</fullName>
    </submittedName>
</protein>
<organism evidence="2 3">
    <name type="scientific">Robertmurraya beringensis</name>
    <dbReference type="NCBI Taxonomy" id="641660"/>
    <lineage>
        <taxon>Bacteria</taxon>
        <taxon>Bacillati</taxon>
        <taxon>Bacillota</taxon>
        <taxon>Bacilli</taxon>
        <taxon>Bacillales</taxon>
        <taxon>Bacillaceae</taxon>
        <taxon>Robertmurraya</taxon>
    </lineage>
</organism>
<dbReference type="SUPFAM" id="SSF53067">
    <property type="entry name" value="Actin-like ATPase domain"/>
    <property type="match status" value="1"/>
</dbReference>